<gene>
    <name evidence="4" type="ORF">CSA56_18365</name>
</gene>
<reference evidence="4 5" key="1">
    <citation type="submission" date="2017-10" db="EMBL/GenBank/DDBJ databases">
        <title>Novel microbial diversity and functional potential in the marine mammal oral microbiome.</title>
        <authorList>
            <person name="Dudek N.K."/>
            <person name="Sun C.L."/>
            <person name="Burstein D."/>
            <person name="Kantor R.S."/>
            <person name="Aliaga Goltsman D.S."/>
            <person name="Bik E.M."/>
            <person name="Thomas B.C."/>
            <person name="Banfield J.F."/>
            <person name="Relman D.A."/>
        </authorList>
    </citation>
    <scope>NUCLEOTIDE SEQUENCE [LARGE SCALE GENOMIC DNA]</scope>
    <source>
        <strain evidence="4">DOLJORAL78_47_16</strain>
    </source>
</reference>
<dbReference type="InterPro" id="IPR001932">
    <property type="entry name" value="PPM-type_phosphatase-like_dom"/>
</dbReference>
<dbReference type="AlphaFoldDB" id="A0A2G6K8V7"/>
<feature type="transmembrane region" description="Helical" evidence="2">
    <location>
        <begin position="197"/>
        <end position="215"/>
    </location>
</feature>
<keyword evidence="2" id="KW-0472">Membrane</keyword>
<dbReference type="PANTHER" id="PTHR43156">
    <property type="entry name" value="STAGE II SPORULATION PROTEIN E-RELATED"/>
    <property type="match status" value="1"/>
</dbReference>
<dbReference type="EMBL" id="PDSK01000147">
    <property type="protein sequence ID" value="PIE31412.1"/>
    <property type="molecule type" value="Genomic_DNA"/>
</dbReference>
<dbReference type="InterPro" id="IPR029151">
    <property type="entry name" value="Sensor-like_sf"/>
</dbReference>
<comment type="caution">
    <text evidence="4">The sequence shown here is derived from an EMBL/GenBank/DDBJ whole genome shotgun (WGS) entry which is preliminary data.</text>
</comment>
<protein>
    <recommendedName>
        <fullName evidence="3">HAMP domain-containing protein</fullName>
    </recommendedName>
</protein>
<dbReference type="PROSITE" id="PS50885">
    <property type="entry name" value="HAMP"/>
    <property type="match status" value="1"/>
</dbReference>
<organism evidence="4 5">
    <name type="scientific">candidate division KSB3 bacterium</name>
    <dbReference type="NCBI Taxonomy" id="2044937"/>
    <lineage>
        <taxon>Bacteria</taxon>
        <taxon>candidate division KSB3</taxon>
    </lineage>
</organism>
<dbReference type="GO" id="GO:0016020">
    <property type="term" value="C:membrane"/>
    <property type="evidence" value="ECO:0007669"/>
    <property type="project" value="InterPro"/>
</dbReference>
<dbReference type="InterPro" id="IPR036457">
    <property type="entry name" value="PPM-type-like_dom_sf"/>
</dbReference>
<keyword evidence="2" id="KW-1133">Transmembrane helix</keyword>
<feature type="domain" description="HAMP" evidence="3">
    <location>
        <begin position="216"/>
        <end position="270"/>
    </location>
</feature>
<dbReference type="PANTHER" id="PTHR43156:SF9">
    <property type="entry name" value="HAMP DOMAIN-CONTAINING PROTEIN"/>
    <property type="match status" value="1"/>
</dbReference>
<dbReference type="SMART" id="SM00304">
    <property type="entry name" value="HAMP"/>
    <property type="match status" value="1"/>
</dbReference>
<dbReference type="Proteomes" id="UP000230821">
    <property type="component" value="Unassembled WGS sequence"/>
</dbReference>
<dbReference type="Pfam" id="PF07228">
    <property type="entry name" value="SpoIIE"/>
    <property type="match status" value="1"/>
</dbReference>
<feature type="transmembrane region" description="Helical" evidence="2">
    <location>
        <begin position="12"/>
        <end position="30"/>
    </location>
</feature>
<dbReference type="CDD" id="cd06225">
    <property type="entry name" value="HAMP"/>
    <property type="match status" value="1"/>
</dbReference>
<dbReference type="Gene3D" id="6.10.340.10">
    <property type="match status" value="1"/>
</dbReference>
<dbReference type="SMART" id="SM00331">
    <property type="entry name" value="PP2C_SIG"/>
    <property type="match status" value="1"/>
</dbReference>
<evidence type="ECO:0000313" key="4">
    <source>
        <dbReference type="EMBL" id="PIE31412.1"/>
    </source>
</evidence>
<evidence type="ECO:0000256" key="2">
    <source>
        <dbReference type="SAM" id="Phobius"/>
    </source>
</evidence>
<dbReference type="InterPro" id="IPR052016">
    <property type="entry name" value="Bact_Sigma-Reg"/>
</dbReference>
<evidence type="ECO:0000313" key="5">
    <source>
        <dbReference type="Proteomes" id="UP000230821"/>
    </source>
</evidence>
<dbReference type="SUPFAM" id="SSF103190">
    <property type="entry name" value="Sensory domain-like"/>
    <property type="match status" value="1"/>
</dbReference>
<sequence length="576" mass="65231">MIHVRFSIKWKLMLVMVILTVTLMLVLTFVQISSQQAVLREEVDKRIALMRENLIERGKSFITSLIQQVENDIAAFNFSGAVQSITDSVAQHDDLKYAILLDKEGIVYIHTFHPEFTQRELSDERDRRALQIPDIAVFDDIEEHGEAVVEIVAPLQISTAPWGVLRLVYSLHGLEQEIQRSETQITKQMTEIVSKSIFMSFGFSLLAFVGVFVLSTRFSTPLIQLTHAARRLADGHFGVPKDLRTVSKDEIGVLASSFIEMSEKLKRSYEQLEEYSHTLEMKVDERTKELHASLQQVEKANRKIMQSIEYSQLIQYALLPNREAMTAKMPHHFVIWMPRDVVGGDLYFMESLEDESFIIGVIDCTGHGVPGAFMTMIASSLLTRIIRDDECTAPGEILQRLNIMVKNLLHQDQTSTTLSDNGLDAAICHVNSAEKTLVFSGARLPLLYTKNGDVSVLKGERHSVGYRRSGEKCTFSNQELCIEKDMVFYLLTDGYTDQLGSVECTRFGTKRLKNLLREHSAKPFDLQEKALLHALYEFQGEQERQDDVTVIGFGCHHAFAGHREDAKKGSGDYSVT</sequence>
<proteinExistence type="predicted"/>
<dbReference type="GO" id="GO:0007165">
    <property type="term" value="P:signal transduction"/>
    <property type="evidence" value="ECO:0007669"/>
    <property type="project" value="InterPro"/>
</dbReference>
<keyword evidence="1" id="KW-0378">Hydrolase</keyword>
<dbReference type="GO" id="GO:0016791">
    <property type="term" value="F:phosphatase activity"/>
    <property type="evidence" value="ECO:0007669"/>
    <property type="project" value="TreeGrafter"/>
</dbReference>
<dbReference type="InterPro" id="IPR003660">
    <property type="entry name" value="HAMP_dom"/>
</dbReference>
<dbReference type="Pfam" id="PF00672">
    <property type="entry name" value="HAMP"/>
    <property type="match status" value="1"/>
</dbReference>
<evidence type="ECO:0000259" key="3">
    <source>
        <dbReference type="PROSITE" id="PS50885"/>
    </source>
</evidence>
<name>A0A2G6K8V7_9BACT</name>
<evidence type="ECO:0000256" key="1">
    <source>
        <dbReference type="ARBA" id="ARBA00022801"/>
    </source>
</evidence>
<dbReference type="SUPFAM" id="SSF158472">
    <property type="entry name" value="HAMP domain-like"/>
    <property type="match status" value="1"/>
</dbReference>
<keyword evidence="2" id="KW-0812">Transmembrane</keyword>
<dbReference type="Gene3D" id="3.60.40.10">
    <property type="entry name" value="PPM-type phosphatase domain"/>
    <property type="match status" value="1"/>
</dbReference>
<accession>A0A2G6K8V7</accession>